<proteinExistence type="predicted"/>
<name>A0A016SGI3_9BILA</name>
<dbReference type="Proteomes" id="UP000024635">
    <property type="component" value="Unassembled WGS sequence"/>
</dbReference>
<reference evidence="2" key="1">
    <citation type="journal article" date="2015" name="Nat. Genet.">
        <title>The genome and transcriptome of the zoonotic hookworm Ancylostoma ceylanicum identify infection-specific gene families.</title>
        <authorList>
            <person name="Schwarz E.M."/>
            <person name="Hu Y."/>
            <person name="Antoshechkin I."/>
            <person name="Miller M.M."/>
            <person name="Sternberg P.W."/>
            <person name="Aroian R.V."/>
        </authorList>
    </citation>
    <scope>NUCLEOTIDE SEQUENCE</scope>
    <source>
        <strain evidence="2">HY135</strain>
    </source>
</reference>
<gene>
    <name evidence="1" type="primary">Acey_s0227.g2810</name>
    <name evidence="1" type="ORF">Y032_0227g2810</name>
</gene>
<comment type="caution">
    <text evidence="1">The sequence shown here is derived from an EMBL/GenBank/DDBJ whole genome shotgun (WGS) entry which is preliminary data.</text>
</comment>
<protein>
    <submittedName>
        <fullName evidence="1">Uncharacterized protein</fullName>
    </submittedName>
</protein>
<dbReference type="AlphaFoldDB" id="A0A016SGI3"/>
<keyword evidence="2" id="KW-1185">Reference proteome</keyword>
<organism evidence="1 2">
    <name type="scientific">Ancylostoma ceylanicum</name>
    <dbReference type="NCBI Taxonomy" id="53326"/>
    <lineage>
        <taxon>Eukaryota</taxon>
        <taxon>Metazoa</taxon>
        <taxon>Ecdysozoa</taxon>
        <taxon>Nematoda</taxon>
        <taxon>Chromadorea</taxon>
        <taxon>Rhabditida</taxon>
        <taxon>Rhabditina</taxon>
        <taxon>Rhabditomorpha</taxon>
        <taxon>Strongyloidea</taxon>
        <taxon>Ancylostomatidae</taxon>
        <taxon>Ancylostomatinae</taxon>
        <taxon>Ancylostoma</taxon>
    </lineage>
</organism>
<sequence length="96" mass="11385">MLELLTVWLPSNSLVNGPMVSHRHLVFGIFTIFDTKSREYKLVLPFSQFFWARSWSTFLFQRIMSCVSSVTYKYIMEIELERSVSMRICKHNELAD</sequence>
<evidence type="ECO:0000313" key="2">
    <source>
        <dbReference type="Proteomes" id="UP000024635"/>
    </source>
</evidence>
<accession>A0A016SGI3</accession>
<evidence type="ECO:0000313" key="1">
    <source>
        <dbReference type="EMBL" id="EYB89823.1"/>
    </source>
</evidence>
<dbReference type="EMBL" id="JARK01001563">
    <property type="protein sequence ID" value="EYB89823.1"/>
    <property type="molecule type" value="Genomic_DNA"/>
</dbReference>